<sequence>MAEPRSPLGKAFVAGDHGNHAAGIGVTLRERKNLSIIQITAWADSIPAVLTAIGSATGLVLQNKPGLGRVAGEKSVFGFAPGRYFVVSATPDLETRLRSAISAELGTMVDLTHGRTVIRIGGPRSEWVISKLFAIDFSEHAFPVAYGRATLHHDIHTNIQRIDDETFDLYVFRTFARSFWLTLGHAAEEVGYRVE</sequence>
<evidence type="ECO:0000313" key="2">
    <source>
        <dbReference type="Proteomes" id="UP000241158"/>
    </source>
</evidence>
<dbReference type="Gene3D" id="3.30.70.1520">
    <property type="entry name" value="Heterotetrameric sarcosine oxidase"/>
    <property type="match status" value="1"/>
</dbReference>
<dbReference type="Gene3D" id="3.30.1360.120">
    <property type="entry name" value="Probable tRNA modification gtpase trme, domain 1"/>
    <property type="match status" value="1"/>
</dbReference>
<dbReference type="InterPro" id="IPR027266">
    <property type="entry name" value="TrmE/GcvT-like"/>
</dbReference>
<organism evidence="1 2">
    <name type="scientific">Phyllobacterium endophyticum</name>
    <dbReference type="NCBI Taxonomy" id="1149773"/>
    <lineage>
        <taxon>Bacteria</taxon>
        <taxon>Pseudomonadati</taxon>
        <taxon>Pseudomonadota</taxon>
        <taxon>Alphaproteobacteria</taxon>
        <taxon>Hyphomicrobiales</taxon>
        <taxon>Phyllobacteriaceae</taxon>
        <taxon>Phyllobacterium</taxon>
    </lineage>
</organism>
<proteinExistence type="predicted"/>
<dbReference type="SUPFAM" id="SSF103025">
    <property type="entry name" value="Folate-binding domain"/>
    <property type="match status" value="1"/>
</dbReference>
<dbReference type="Pfam" id="PF04268">
    <property type="entry name" value="SoxG"/>
    <property type="match status" value="1"/>
</dbReference>
<name>A0A2P7AN89_9HYPH</name>
<keyword evidence="2" id="KW-1185">Reference proteome</keyword>
<dbReference type="OrthoDB" id="7562825at2"/>
<dbReference type="InterPro" id="IPR007375">
    <property type="entry name" value="SoxG"/>
</dbReference>
<protein>
    <submittedName>
        <fullName evidence="1">Sarcosine oxidase subunit gamma</fullName>
    </submittedName>
</protein>
<evidence type="ECO:0000313" key="1">
    <source>
        <dbReference type="EMBL" id="PSH55677.1"/>
    </source>
</evidence>
<dbReference type="Proteomes" id="UP000241158">
    <property type="component" value="Unassembled WGS sequence"/>
</dbReference>
<dbReference type="EMBL" id="PGGN01000004">
    <property type="protein sequence ID" value="PSH55677.1"/>
    <property type="molecule type" value="Genomic_DNA"/>
</dbReference>
<reference evidence="2" key="1">
    <citation type="submission" date="2017-11" db="EMBL/GenBank/DDBJ databases">
        <authorList>
            <person name="Kuznetsova I."/>
            <person name="Sazanova A."/>
            <person name="Chirak E."/>
            <person name="Safronova V."/>
            <person name="Willems A."/>
        </authorList>
    </citation>
    <scope>NUCLEOTIDE SEQUENCE [LARGE SCALE GENOMIC DNA]</scope>
    <source>
        <strain evidence="2">PEPV15</strain>
    </source>
</reference>
<dbReference type="AlphaFoldDB" id="A0A2P7AN89"/>
<accession>A0A2P7AN89</accession>
<gene>
    <name evidence="1" type="ORF">CU100_18455</name>
</gene>
<dbReference type="RefSeq" id="WP_106718082.1">
    <property type="nucleotide sequence ID" value="NZ_JACHXT010000001.1"/>
</dbReference>
<comment type="caution">
    <text evidence="1">The sequence shown here is derived from an EMBL/GenBank/DDBJ whole genome shotgun (WGS) entry which is preliminary data.</text>
</comment>